<evidence type="ECO:0000313" key="2">
    <source>
        <dbReference type="EMBL" id="PTB56431.1"/>
    </source>
</evidence>
<dbReference type="RefSeq" id="XP_024776108.1">
    <property type="nucleotide sequence ID" value="XM_024918767.1"/>
</dbReference>
<gene>
    <name evidence="2" type="ORF">M431DRAFT_506179</name>
</gene>
<accession>A0A2T4AH59</accession>
<evidence type="ECO:0000256" key="1">
    <source>
        <dbReference type="SAM" id="MobiDB-lite"/>
    </source>
</evidence>
<feature type="region of interest" description="Disordered" evidence="1">
    <location>
        <begin position="1"/>
        <end position="37"/>
    </location>
</feature>
<protein>
    <submittedName>
        <fullName evidence="2">Uncharacterized protein</fullName>
    </submittedName>
</protein>
<dbReference type="GeneID" id="36627336"/>
<dbReference type="AlphaFoldDB" id="A0A2T4AH59"/>
<sequence length="143" mass="16031">MSSSDKTQATAPDDPAKPILVNGEWSEEWKDDPENPGANIAKALADAERRSAYWESRGMPGIRLSVDKTKIVPIQYPNPNPLYLKQTGDRLDTNYITMKRKSRPGQPEKPTCYVIEDGERVGVDYVIVPEEEVAAREAQGWEV</sequence>
<feature type="compositionally biased region" description="Polar residues" evidence="1">
    <location>
        <begin position="1"/>
        <end position="10"/>
    </location>
</feature>
<dbReference type="EMBL" id="KZ679678">
    <property type="protein sequence ID" value="PTB56431.1"/>
    <property type="molecule type" value="Genomic_DNA"/>
</dbReference>
<organism evidence="2 3">
    <name type="scientific">Trichoderma harzianum CBS 226.95</name>
    <dbReference type="NCBI Taxonomy" id="983964"/>
    <lineage>
        <taxon>Eukaryota</taxon>
        <taxon>Fungi</taxon>
        <taxon>Dikarya</taxon>
        <taxon>Ascomycota</taxon>
        <taxon>Pezizomycotina</taxon>
        <taxon>Sordariomycetes</taxon>
        <taxon>Hypocreomycetidae</taxon>
        <taxon>Hypocreales</taxon>
        <taxon>Hypocreaceae</taxon>
        <taxon>Trichoderma</taxon>
    </lineage>
</organism>
<name>A0A2T4AH59_TRIHA</name>
<reference evidence="2 3" key="1">
    <citation type="submission" date="2016-07" db="EMBL/GenBank/DDBJ databases">
        <title>Multiple horizontal gene transfer events from other fungi enriched the ability of initially mycotrophic Trichoderma (Ascomycota) to feed on dead plant biomass.</title>
        <authorList>
            <consortium name="DOE Joint Genome Institute"/>
            <person name="Aerts A."/>
            <person name="Atanasova L."/>
            <person name="Chenthamara K."/>
            <person name="Zhang J."/>
            <person name="Grujic M."/>
            <person name="Henrissat B."/>
            <person name="Kuo A."/>
            <person name="Salamov A."/>
            <person name="Lipzen A."/>
            <person name="Labutti K."/>
            <person name="Barry K."/>
            <person name="Miao Y."/>
            <person name="Rahimi M.J."/>
            <person name="Shen Q."/>
            <person name="Grigoriev I.V."/>
            <person name="Kubicek C.P."/>
            <person name="Druzhinina I.S."/>
        </authorList>
    </citation>
    <scope>NUCLEOTIDE SEQUENCE [LARGE SCALE GENOMIC DNA]</scope>
    <source>
        <strain evidence="2 3">CBS 226.95</strain>
    </source>
</reference>
<dbReference type="Proteomes" id="UP000241690">
    <property type="component" value="Unassembled WGS sequence"/>
</dbReference>
<evidence type="ECO:0000313" key="3">
    <source>
        <dbReference type="Proteomes" id="UP000241690"/>
    </source>
</evidence>
<keyword evidence="3" id="KW-1185">Reference proteome</keyword>
<proteinExistence type="predicted"/>